<dbReference type="EMBL" id="FLRH01000003">
    <property type="protein sequence ID" value="SBT63541.1"/>
    <property type="molecule type" value="Genomic_DNA"/>
</dbReference>
<dbReference type="Proteomes" id="UP000199558">
    <property type="component" value="Unassembled WGS sequence"/>
</dbReference>
<evidence type="ECO:0000256" key="1">
    <source>
        <dbReference type="SAM" id="Phobius"/>
    </source>
</evidence>
<keyword evidence="1" id="KW-0472">Membrane</keyword>
<gene>
    <name evidence="2" type="ORF">GA0070622_0496</name>
</gene>
<protein>
    <submittedName>
        <fullName evidence="2">WD40-like Beta Propeller Repeat</fullName>
    </submittedName>
</protein>
<evidence type="ECO:0000313" key="3">
    <source>
        <dbReference type="Proteomes" id="UP000199558"/>
    </source>
</evidence>
<dbReference type="Pfam" id="PF07676">
    <property type="entry name" value="PD40"/>
    <property type="match status" value="1"/>
</dbReference>
<dbReference type="SUPFAM" id="SSF82171">
    <property type="entry name" value="DPP6 N-terminal domain-like"/>
    <property type="match status" value="1"/>
</dbReference>
<evidence type="ECO:0000313" key="2">
    <source>
        <dbReference type="EMBL" id="SBT63541.1"/>
    </source>
</evidence>
<dbReference type="Gene3D" id="2.120.10.30">
    <property type="entry name" value="TolB, C-terminal domain"/>
    <property type="match status" value="1"/>
</dbReference>
<dbReference type="STRING" id="946078.GA0070622_0496"/>
<dbReference type="InterPro" id="IPR011659">
    <property type="entry name" value="WD40"/>
</dbReference>
<keyword evidence="1" id="KW-1133">Transmembrane helix</keyword>
<sequence length="366" mass="39713">MNSPLDEMLRSAVRDLADGAAPAPDLASRALGRGRRLRRRRRVAAAAAALVAVVAVTLPFVLLRPRTGPPPTTPTTPQVTVTPSPALRAVPGADWAQRPLVLPGDWVVTRAQVAGGSGSGLLLDRGRGRYFATDRYDGIFPAPTGSLVAVRDDDRPREIGLFDLATGQTRWYEVGRALTAPRWSPDGRRLLFTSQQVDHFGFVVLDLDGTKRTHPVGLLGWPCADRCEFSWTRDGREVALTLSRQKSEAWPRDLAKGVQLLSVDDGRPTRLIDMPGGPVGPDAWSPDGKLVVVQGRQEPLLVETATGRVVNPLPTADVAWVTDDRLLYRRPLGAGDFVLADTTGRELVRQPLPKQLVGLEVTIAPR</sequence>
<keyword evidence="1" id="KW-0812">Transmembrane</keyword>
<keyword evidence="3" id="KW-1185">Reference proteome</keyword>
<proteinExistence type="predicted"/>
<dbReference type="RefSeq" id="WP_091567735.1">
    <property type="nucleotide sequence ID" value="NZ_FLRH01000003.1"/>
</dbReference>
<reference evidence="3" key="1">
    <citation type="submission" date="2016-06" db="EMBL/GenBank/DDBJ databases">
        <authorList>
            <person name="Varghese N."/>
            <person name="Submissions Spin"/>
        </authorList>
    </citation>
    <scope>NUCLEOTIDE SEQUENCE [LARGE SCALE GENOMIC DNA]</scope>
    <source>
        <strain evidence="3">DSM 45794</strain>
    </source>
</reference>
<dbReference type="InterPro" id="IPR011042">
    <property type="entry name" value="6-blade_b-propeller_TolB-like"/>
</dbReference>
<dbReference type="AlphaFoldDB" id="A0A1A9B3C4"/>
<organism evidence="2 3">
    <name type="scientific">Micromonospora sediminicola</name>
    <dbReference type="NCBI Taxonomy" id="946078"/>
    <lineage>
        <taxon>Bacteria</taxon>
        <taxon>Bacillati</taxon>
        <taxon>Actinomycetota</taxon>
        <taxon>Actinomycetes</taxon>
        <taxon>Micromonosporales</taxon>
        <taxon>Micromonosporaceae</taxon>
        <taxon>Micromonospora</taxon>
    </lineage>
</organism>
<dbReference type="OrthoDB" id="3516511at2"/>
<accession>A0A1A9B3C4</accession>
<feature type="transmembrane region" description="Helical" evidence="1">
    <location>
        <begin position="43"/>
        <end position="63"/>
    </location>
</feature>
<name>A0A1A9B3C4_9ACTN</name>